<sequence length="515" mass="58840">MLESYYIWMIFHLSLSFLLGLVIYFSKQGFWINVLLISYICWILFGYLPQQVSIYELLLKITLPASGINILLFAFLPEPHPHVTDHTFCLKLNLKNRKLKLENIRKGISVIGAAGSGKTQSVVFNTLEHFRKHSFSGLIHDYKDFELTELAYPLFKDGDLPFYIISFDQCVHRVNPIAPRYMIDQESINEMARVLLVNLTEQRDVVASGTLRFFHDVAEGIIAGLIWKIKTEDPLNCSLPYLINCYQAMDNQSLAEYLSSDPVSRNMAAAYLNGLESERQTAAARSTLSNAFKKITSNRIFDVLSKDEIPLDINNPDNPAVVCIVNNPKFETAYTPVISSIIHTIIKQMSVRDRCPSFLLMEEAPTIRLLHMHRVPATLRSFNICTVYVMQDRSQIDLVYGEKASRAIMSNLSYQFFGKVNDPDTAKYFERFFELIQKDSISISEGQNLDFDARITRSKREVAQLRADLFFRLQPGEFVCYADGKAYPIVFENSKIIRELPKLSLGKISSLESPI</sequence>
<comment type="subcellular location">
    <subcellularLocation>
        <location evidence="1">Cell membrane</location>
        <topology evidence="1">Multi-pass membrane protein</topology>
    </subcellularLocation>
</comment>
<evidence type="ECO:0000256" key="5">
    <source>
        <dbReference type="ARBA" id="ARBA00023136"/>
    </source>
</evidence>
<dbReference type="GO" id="GO:0005886">
    <property type="term" value="C:plasma membrane"/>
    <property type="evidence" value="ECO:0007669"/>
    <property type="project" value="UniProtKB-SubCell"/>
</dbReference>
<dbReference type="GO" id="GO:0003677">
    <property type="term" value="F:DNA binding"/>
    <property type="evidence" value="ECO:0007669"/>
    <property type="project" value="UniProtKB-KW"/>
</dbReference>
<evidence type="ECO:0000259" key="7">
    <source>
        <dbReference type="Pfam" id="PF10412"/>
    </source>
</evidence>
<dbReference type="PANTHER" id="PTHR37937">
    <property type="entry name" value="CONJUGATIVE TRANSFER: DNA TRANSPORT"/>
    <property type="match status" value="1"/>
</dbReference>
<dbReference type="Gene3D" id="3.40.50.300">
    <property type="entry name" value="P-loop containing nucleotide triphosphate hydrolases"/>
    <property type="match status" value="1"/>
</dbReference>
<accession>A0A1I5CSI6</accession>
<dbReference type="PANTHER" id="PTHR37937:SF1">
    <property type="entry name" value="CONJUGATIVE TRANSFER: DNA TRANSPORT"/>
    <property type="match status" value="1"/>
</dbReference>
<feature type="transmembrane region" description="Helical" evidence="6">
    <location>
        <begin position="30"/>
        <end position="48"/>
    </location>
</feature>
<dbReference type="RefSeq" id="WP_245760465.1">
    <property type="nucleotide sequence ID" value="NZ_FOVL01000024.1"/>
</dbReference>
<evidence type="ECO:0000313" key="8">
    <source>
        <dbReference type="EMBL" id="SFN89928.1"/>
    </source>
</evidence>
<dbReference type="SUPFAM" id="SSF52540">
    <property type="entry name" value="P-loop containing nucleoside triphosphate hydrolases"/>
    <property type="match status" value="1"/>
</dbReference>
<evidence type="ECO:0000256" key="3">
    <source>
        <dbReference type="ARBA" id="ARBA00022692"/>
    </source>
</evidence>
<gene>
    <name evidence="8" type="ORF">SAMN05660413_02987</name>
</gene>
<dbReference type="AlphaFoldDB" id="A0A1I5CSI6"/>
<evidence type="ECO:0000256" key="2">
    <source>
        <dbReference type="ARBA" id="ARBA00022475"/>
    </source>
</evidence>
<keyword evidence="9" id="KW-1185">Reference proteome</keyword>
<dbReference type="InterPro" id="IPR051539">
    <property type="entry name" value="T4SS-coupling_protein"/>
</dbReference>
<evidence type="ECO:0000256" key="1">
    <source>
        <dbReference type="ARBA" id="ARBA00004651"/>
    </source>
</evidence>
<proteinExistence type="predicted"/>
<evidence type="ECO:0000313" key="9">
    <source>
        <dbReference type="Proteomes" id="UP000199153"/>
    </source>
</evidence>
<evidence type="ECO:0000256" key="6">
    <source>
        <dbReference type="SAM" id="Phobius"/>
    </source>
</evidence>
<dbReference type="InterPro" id="IPR019476">
    <property type="entry name" value="T4SS_TraD_DNA-bd"/>
</dbReference>
<dbReference type="CDD" id="cd01127">
    <property type="entry name" value="TrwB_TraG_TraD_VirD4"/>
    <property type="match status" value="1"/>
</dbReference>
<organism evidence="8 9">
    <name type="scientific">Salegentibacter flavus</name>
    <dbReference type="NCBI Taxonomy" id="287099"/>
    <lineage>
        <taxon>Bacteria</taxon>
        <taxon>Pseudomonadati</taxon>
        <taxon>Bacteroidota</taxon>
        <taxon>Flavobacteriia</taxon>
        <taxon>Flavobacteriales</taxon>
        <taxon>Flavobacteriaceae</taxon>
        <taxon>Salegentibacter</taxon>
    </lineage>
</organism>
<keyword evidence="3 6" id="KW-0812">Transmembrane</keyword>
<keyword evidence="5 6" id="KW-0472">Membrane</keyword>
<keyword evidence="4 6" id="KW-1133">Transmembrane helix</keyword>
<evidence type="ECO:0000256" key="4">
    <source>
        <dbReference type="ARBA" id="ARBA00022989"/>
    </source>
</evidence>
<dbReference type="STRING" id="287099.SAMN05660413_02987"/>
<feature type="domain" description="Type IV secretion system coupling protein TraD DNA-binding" evidence="7">
    <location>
        <begin position="105"/>
        <end position="454"/>
    </location>
</feature>
<name>A0A1I5CSI6_9FLAO</name>
<protein>
    <submittedName>
        <fullName evidence="8">Type IV secretion-system coupling protein DNA-binding domain-containing protein</fullName>
    </submittedName>
</protein>
<keyword evidence="2" id="KW-1003">Cell membrane</keyword>
<reference evidence="8 9" key="1">
    <citation type="submission" date="2016-10" db="EMBL/GenBank/DDBJ databases">
        <authorList>
            <person name="de Groot N.N."/>
        </authorList>
    </citation>
    <scope>NUCLEOTIDE SEQUENCE [LARGE SCALE GENOMIC DNA]</scope>
    <source>
        <strain evidence="8 9">DSM 17794</strain>
    </source>
</reference>
<dbReference type="Pfam" id="PF10412">
    <property type="entry name" value="TrwB_AAD_bind"/>
    <property type="match status" value="1"/>
</dbReference>
<keyword evidence="8" id="KW-0238">DNA-binding</keyword>
<feature type="transmembrane region" description="Helical" evidence="6">
    <location>
        <begin position="5"/>
        <end position="24"/>
    </location>
</feature>
<dbReference type="EMBL" id="FOVL01000024">
    <property type="protein sequence ID" value="SFN89928.1"/>
    <property type="molecule type" value="Genomic_DNA"/>
</dbReference>
<dbReference type="InterPro" id="IPR027417">
    <property type="entry name" value="P-loop_NTPase"/>
</dbReference>
<dbReference type="Proteomes" id="UP000199153">
    <property type="component" value="Unassembled WGS sequence"/>
</dbReference>